<evidence type="ECO:0000313" key="3">
    <source>
        <dbReference type="Proteomes" id="UP001163731"/>
    </source>
</evidence>
<dbReference type="EMBL" id="JAPDHW010000016">
    <property type="protein sequence ID" value="MCW3170298.1"/>
    <property type="molecule type" value="Genomic_DNA"/>
</dbReference>
<evidence type="ECO:0000256" key="1">
    <source>
        <dbReference type="SAM" id="MobiDB-lite"/>
    </source>
</evidence>
<name>A0ABT3I2N2_9FLAO</name>
<dbReference type="Proteomes" id="UP001163731">
    <property type="component" value="Unassembled WGS sequence"/>
</dbReference>
<protein>
    <submittedName>
        <fullName evidence="2">Uncharacterized protein</fullName>
    </submittedName>
</protein>
<feature type="compositionally biased region" description="Basic and acidic residues" evidence="1">
    <location>
        <begin position="115"/>
        <end position="124"/>
    </location>
</feature>
<feature type="compositionally biased region" description="Polar residues" evidence="1">
    <location>
        <begin position="65"/>
        <end position="102"/>
    </location>
</feature>
<keyword evidence="3" id="KW-1185">Reference proteome</keyword>
<organism evidence="2 3">
    <name type="scientific">Chryseobacterium kimseyorum</name>
    <dbReference type="NCBI Taxonomy" id="2984028"/>
    <lineage>
        <taxon>Bacteria</taxon>
        <taxon>Pseudomonadati</taxon>
        <taxon>Bacteroidota</taxon>
        <taxon>Flavobacteriia</taxon>
        <taxon>Flavobacteriales</taxon>
        <taxon>Weeksellaceae</taxon>
        <taxon>Chryseobacterium group</taxon>
        <taxon>Chryseobacterium</taxon>
    </lineage>
</organism>
<proteinExistence type="predicted"/>
<gene>
    <name evidence="2" type="ORF">OMO38_17350</name>
</gene>
<comment type="caution">
    <text evidence="2">The sequence shown here is derived from an EMBL/GenBank/DDBJ whole genome shotgun (WGS) entry which is preliminary data.</text>
</comment>
<accession>A0ABT3I2N2</accession>
<feature type="region of interest" description="Disordered" evidence="1">
    <location>
        <begin position="52"/>
        <end position="144"/>
    </location>
</feature>
<sequence>MYKISNEGNKDLSEYLRNKLKRQNKNINLVESKKIVDANLIVKSERIPNTQYLGTKISGGDSGRTLRNSQSEPSGDYSGRQTVGSDNAGNGSTGIKWSNSRNRGGRSVDGTQPHNTEKNEEVQKRLGGIISGRTVSEGIKGGLDNSKNIEELEILIPK</sequence>
<dbReference type="RefSeq" id="WP_264751452.1">
    <property type="nucleotide sequence ID" value="NZ_JAPDHW010000016.1"/>
</dbReference>
<reference evidence="2" key="1">
    <citation type="submission" date="2022-10" db="EMBL/GenBank/DDBJ databases">
        <title>Chryseobacterium babae sp. nov. isolated from the gut of the beetle Oryctes rhinoceros, and Chryseobacterium kimseyorum sp. nov., isolated from a stick insect rearing cage.</title>
        <authorList>
            <person name="Shelomi M."/>
            <person name="Han C.-J."/>
            <person name="Chen W.-M."/>
            <person name="Chen H.-K."/>
            <person name="Liaw S.-J."/>
            <person name="Muhle E."/>
            <person name="Clermont D."/>
        </authorList>
    </citation>
    <scope>NUCLEOTIDE SEQUENCE</scope>
    <source>
        <strain evidence="2">09-1422</strain>
    </source>
</reference>
<evidence type="ECO:0000313" key="2">
    <source>
        <dbReference type="EMBL" id="MCW3170298.1"/>
    </source>
</evidence>